<evidence type="ECO:0000313" key="2">
    <source>
        <dbReference type="EMBL" id="ETA68832.1"/>
    </source>
</evidence>
<organism evidence="2 3">
    <name type="scientific">Methanolobus tindarius DSM 2278</name>
    <dbReference type="NCBI Taxonomy" id="1090322"/>
    <lineage>
        <taxon>Archaea</taxon>
        <taxon>Methanobacteriati</taxon>
        <taxon>Methanobacteriota</taxon>
        <taxon>Stenosarchaea group</taxon>
        <taxon>Methanomicrobia</taxon>
        <taxon>Methanosarcinales</taxon>
        <taxon>Methanosarcinaceae</taxon>
        <taxon>Methanolobus</taxon>
    </lineage>
</organism>
<proteinExistence type="predicted"/>
<dbReference type="InterPro" id="IPR047263">
    <property type="entry name" value="HNL-like_cupin"/>
</dbReference>
<dbReference type="Pfam" id="PF07883">
    <property type="entry name" value="Cupin_2"/>
    <property type="match status" value="1"/>
</dbReference>
<dbReference type="PANTHER" id="PTHR43698:SF1">
    <property type="entry name" value="BLL4564 PROTEIN"/>
    <property type="match status" value="1"/>
</dbReference>
<dbReference type="AlphaFoldDB" id="W9DYP5"/>
<protein>
    <recommendedName>
        <fullName evidence="1">Cupin type-2 domain-containing protein</fullName>
    </recommendedName>
</protein>
<dbReference type="Proteomes" id="UP000019483">
    <property type="component" value="Unassembled WGS sequence"/>
</dbReference>
<sequence length="178" mass="19594">MTKNTKTRLLMLSFSLMFIFATGCISDSDSELEDDTIFPRGNNVAGSPLEDSFTGDVWVEMLVTDDTYNSPSYNVIFSKGARTDWHSHPGGQLLFVTSGEGYYQEEGEPARLLKSGDVVEIPPDIVHWHGATADSTFEHVGVTTNPGAGAAEWFGDVTDEQYNNLVITTEQNSEKDNM</sequence>
<evidence type="ECO:0000259" key="1">
    <source>
        <dbReference type="Pfam" id="PF07883"/>
    </source>
</evidence>
<dbReference type="InterPro" id="IPR013096">
    <property type="entry name" value="Cupin_2"/>
</dbReference>
<keyword evidence="3" id="KW-1185">Reference proteome</keyword>
<dbReference type="RefSeq" id="WP_023845966.1">
    <property type="nucleotide sequence ID" value="NZ_AZAJ01000001.1"/>
</dbReference>
<comment type="caution">
    <text evidence="2">The sequence shown here is derived from an EMBL/GenBank/DDBJ whole genome shotgun (WGS) entry which is preliminary data.</text>
</comment>
<dbReference type="CDD" id="cd02233">
    <property type="entry name" value="cupin_HNL-like"/>
    <property type="match status" value="1"/>
</dbReference>
<dbReference type="Gene3D" id="2.60.120.10">
    <property type="entry name" value="Jelly Rolls"/>
    <property type="match status" value="1"/>
</dbReference>
<gene>
    <name evidence="2" type="ORF">MettiDRAFT_2318</name>
</gene>
<dbReference type="PROSITE" id="PS51257">
    <property type="entry name" value="PROKAR_LIPOPROTEIN"/>
    <property type="match status" value="1"/>
</dbReference>
<reference evidence="2 3" key="1">
    <citation type="submission" date="2013-08" db="EMBL/GenBank/DDBJ databases">
        <authorList>
            <consortium name="DOE Joint Genome Institute"/>
            <person name="Eisen J."/>
            <person name="Huntemann M."/>
            <person name="Han J."/>
            <person name="Chen A."/>
            <person name="Kyrpides N."/>
            <person name="Mavromatis K."/>
            <person name="Markowitz V."/>
            <person name="Palaniappan K."/>
            <person name="Ivanova N."/>
            <person name="Schaumberg A."/>
            <person name="Pati A."/>
            <person name="Liolios K."/>
            <person name="Nordberg H.P."/>
            <person name="Cantor M.N."/>
            <person name="Hua S.X."/>
            <person name="Woyke T."/>
        </authorList>
    </citation>
    <scope>NUCLEOTIDE SEQUENCE [LARGE SCALE GENOMIC DNA]</scope>
    <source>
        <strain evidence="2 3">DSM 2278</strain>
    </source>
</reference>
<name>W9DYP5_METTI</name>
<dbReference type="EMBL" id="AZAJ01000001">
    <property type="protein sequence ID" value="ETA68832.1"/>
    <property type="molecule type" value="Genomic_DNA"/>
</dbReference>
<dbReference type="SUPFAM" id="SSF51182">
    <property type="entry name" value="RmlC-like cupins"/>
    <property type="match status" value="1"/>
</dbReference>
<accession>W9DYP5</accession>
<dbReference type="InterPro" id="IPR011051">
    <property type="entry name" value="RmlC_Cupin_sf"/>
</dbReference>
<evidence type="ECO:0000313" key="3">
    <source>
        <dbReference type="Proteomes" id="UP000019483"/>
    </source>
</evidence>
<dbReference type="PANTHER" id="PTHR43698">
    <property type="entry name" value="RIBD C-TERMINAL DOMAIN CONTAINING PROTEIN"/>
    <property type="match status" value="1"/>
</dbReference>
<dbReference type="InterPro" id="IPR014710">
    <property type="entry name" value="RmlC-like_jellyroll"/>
</dbReference>
<feature type="domain" description="Cupin type-2" evidence="1">
    <location>
        <begin position="75"/>
        <end position="136"/>
    </location>
</feature>
<dbReference type="STRING" id="1090322.MettiDRAFT_2318"/>